<feature type="transmembrane region" description="Helical" evidence="1">
    <location>
        <begin position="12"/>
        <end position="32"/>
    </location>
</feature>
<evidence type="ECO:0000256" key="1">
    <source>
        <dbReference type="SAM" id="Phobius"/>
    </source>
</evidence>
<dbReference type="Proteomes" id="UP000815677">
    <property type="component" value="Unassembled WGS sequence"/>
</dbReference>
<gene>
    <name evidence="2" type="ORF">MCHLO_13387</name>
</gene>
<proteinExistence type="predicted"/>
<evidence type="ECO:0000313" key="3">
    <source>
        <dbReference type="Proteomes" id="UP000815677"/>
    </source>
</evidence>
<keyword evidence="1" id="KW-0472">Membrane</keyword>
<dbReference type="EMBL" id="DF849338">
    <property type="protein sequence ID" value="GAT56772.1"/>
    <property type="molecule type" value="Genomic_DNA"/>
</dbReference>
<keyword evidence="1" id="KW-1133">Transmembrane helix</keyword>
<accession>A0ABQ0M0L7</accession>
<organism evidence="2 3">
    <name type="scientific">Mycena chlorophos</name>
    <name type="common">Agaric fungus</name>
    <name type="synonym">Agaricus chlorophos</name>
    <dbReference type="NCBI Taxonomy" id="658473"/>
    <lineage>
        <taxon>Eukaryota</taxon>
        <taxon>Fungi</taxon>
        <taxon>Dikarya</taxon>
        <taxon>Basidiomycota</taxon>
        <taxon>Agaricomycotina</taxon>
        <taxon>Agaricomycetes</taxon>
        <taxon>Agaricomycetidae</taxon>
        <taxon>Agaricales</taxon>
        <taxon>Marasmiineae</taxon>
        <taxon>Mycenaceae</taxon>
        <taxon>Mycena</taxon>
    </lineage>
</organism>
<sequence>MVLGPRMRLVLPYVNFILTSAALTFQTTVLYPRQQQLAEAVREQGQVLKRQGEMLRELAKLRKQRISVPVTVARTSGMLGMA</sequence>
<keyword evidence="3" id="KW-1185">Reference proteome</keyword>
<reference evidence="2" key="1">
    <citation type="submission" date="2014-09" db="EMBL/GenBank/DDBJ databases">
        <title>Genome sequence of the luminous mushroom Mycena chlorophos for searching fungal bioluminescence genes.</title>
        <authorList>
            <person name="Tanaka Y."/>
            <person name="Kasuga D."/>
            <person name="Oba Y."/>
            <person name="Hase S."/>
            <person name="Sato K."/>
            <person name="Oba Y."/>
            <person name="Sakakibara Y."/>
        </authorList>
    </citation>
    <scope>NUCLEOTIDE SEQUENCE</scope>
</reference>
<protein>
    <submittedName>
        <fullName evidence="2">Uncharacterized protein</fullName>
    </submittedName>
</protein>
<evidence type="ECO:0000313" key="2">
    <source>
        <dbReference type="EMBL" id="GAT56772.1"/>
    </source>
</evidence>
<name>A0ABQ0M0L7_MYCCL</name>
<keyword evidence="1" id="KW-0812">Transmembrane</keyword>